<dbReference type="AlphaFoldDB" id="A0AA35P6B7"/>
<proteinExistence type="predicted"/>
<organism evidence="1 2">
    <name type="scientific">Podarcis lilfordi</name>
    <name type="common">Lilford's wall lizard</name>
    <dbReference type="NCBI Taxonomy" id="74358"/>
    <lineage>
        <taxon>Eukaryota</taxon>
        <taxon>Metazoa</taxon>
        <taxon>Chordata</taxon>
        <taxon>Craniata</taxon>
        <taxon>Vertebrata</taxon>
        <taxon>Euteleostomi</taxon>
        <taxon>Lepidosauria</taxon>
        <taxon>Squamata</taxon>
        <taxon>Bifurcata</taxon>
        <taxon>Unidentata</taxon>
        <taxon>Episquamata</taxon>
        <taxon>Laterata</taxon>
        <taxon>Lacertibaenia</taxon>
        <taxon>Lacertidae</taxon>
        <taxon>Podarcis</taxon>
    </lineage>
</organism>
<name>A0AA35P6B7_9SAUR</name>
<dbReference type="EMBL" id="OX395129">
    <property type="protein sequence ID" value="CAI5773302.1"/>
    <property type="molecule type" value="Genomic_DNA"/>
</dbReference>
<gene>
    <name evidence="1" type="ORF">PODLI_1B008112</name>
</gene>
<sequence>MRSGNPTKMLYVWCVCVARGNQISKSFSTVAVGVQGKLHCHQQYKLLNYSVPFKKRKEIQRCFHTKELPA</sequence>
<evidence type="ECO:0000313" key="2">
    <source>
        <dbReference type="Proteomes" id="UP001178461"/>
    </source>
</evidence>
<evidence type="ECO:0000313" key="1">
    <source>
        <dbReference type="EMBL" id="CAI5773302.1"/>
    </source>
</evidence>
<reference evidence="1" key="1">
    <citation type="submission" date="2022-12" db="EMBL/GenBank/DDBJ databases">
        <authorList>
            <person name="Alioto T."/>
            <person name="Alioto T."/>
            <person name="Gomez Garrido J."/>
        </authorList>
    </citation>
    <scope>NUCLEOTIDE SEQUENCE</scope>
</reference>
<dbReference type="Proteomes" id="UP001178461">
    <property type="component" value="Chromosome 4"/>
</dbReference>
<protein>
    <submittedName>
        <fullName evidence="1">Uncharacterized protein</fullName>
    </submittedName>
</protein>
<keyword evidence="2" id="KW-1185">Reference proteome</keyword>
<accession>A0AA35P6B7</accession>